<comment type="caution">
    <text evidence="1">The sequence shown here is derived from an EMBL/GenBank/DDBJ whole genome shotgun (WGS) entry which is preliminary data.</text>
</comment>
<dbReference type="Proteomes" id="UP000826271">
    <property type="component" value="Unassembled WGS sequence"/>
</dbReference>
<evidence type="ECO:0008006" key="3">
    <source>
        <dbReference type="Google" id="ProtNLM"/>
    </source>
</evidence>
<dbReference type="AlphaFoldDB" id="A0AAV6XCY6"/>
<dbReference type="EMBL" id="WHWC01000006">
    <property type="protein sequence ID" value="KAG8380338.1"/>
    <property type="molecule type" value="Genomic_DNA"/>
</dbReference>
<keyword evidence="2" id="KW-1185">Reference proteome</keyword>
<dbReference type="PANTHER" id="PTHR31286">
    <property type="entry name" value="GLYCINE-RICH CELL WALL STRUCTURAL PROTEIN 1.8-LIKE"/>
    <property type="match status" value="1"/>
</dbReference>
<evidence type="ECO:0000313" key="1">
    <source>
        <dbReference type="EMBL" id="KAG8380338.1"/>
    </source>
</evidence>
<sequence length="396" mass="44687">MPTDFYCSGLEACGKFSVDLLVRNHSTYHMVTPAPAPAIPAATPTGISYADKLKTNAFPPELAARSAKKAFTHGIDSKVIRTSALFNGRKTIFLSKEDDEIMVAPFQYALVGKFSHGYPTMQRLRMKFEELGLSNRFKIGVLDHKHWTSEFNPNEESPILPIWIKVFSLRPHWFHRQFLYHIASLIGKPLKLDEATTDIANPMVARMCVEINVLEKLQPDIPIQINGKTMFFKVQYEGIPQYCKICRPRGHSMAACYLRDENNKDDNGPRTNGDEQVQQEDLRNIITKKKKKQVADGQTWIEKDVAKMISVPHVSASGKFDQDNMEVVQDASSKATHGDSAETLAKSLDNIDLEKYDKMALSRQMNIYSEEVRMQNELALVESSSAEDDTTHSGQD</sequence>
<reference evidence="1" key="1">
    <citation type="submission" date="2019-10" db="EMBL/GenBank/DDBJ databases">
        <authorList>
            <person name="Zhang R."/>
            <person name="Pan Y."/>
            <person name="Wang J."/>
            <person name="Ma R."/>
            <person name="Yu S."/>
        </authorList>
    </citation>
    <scope>NUCLEOTIDE SEQUENCE</scope>
    <source>
        <strain evidence="1">LA-IB0</strain>
        <tissue evidence="1">Leaf</tissue>
    </source>
</reference>
<evidence type="ECO:0000313" key="2">
    <source>
        <dbReference type="Proteomes" id="UP000826271"/>
    </source>
</evidence>
<gene>
    <name evidence="1" type="ORF">BUALT_Bualt06G0005200</name>
</gene>
<protein>
    <recommendedName>
        <fullName evidence="3">DUF4283 domain-containing protein</fullName>
    </recommendedName>
</protein>
<accession>A0AAV6XCY6</accession>
<organism evidence="1 2">
    <name type="scientific">Buddleja alternifolia</name>
    <dbReference type="NCBI Taxonomy" id="168488"/>
    <lineage>
        <taxon>Eukaryota</taxon>
        <taxon>Viridiplantae</taxon>
        <taxon>Streptophyta</taxon>
        <taxon>Embryophyta</taxon>
        <taxon>Tracheophyta</taxon>
        <taxon>Spermatophyta</taxon>
        <taxon>Magnoliopsida</taxon>
        <taxon>eudicotyledons</taxon>
        <taxon>Gunneridae</taxon>
        <taxon>Pentapetalae</taxon>
        <taxon>asterids</taxon>
        <taxon>lamiids</taxon>
        <taxon>Lamiales</taxon>
        <taxon>Scrophulariaceae</taxon>
        <taxon>Buddlejeae</taxon>
        <taxon>Buddleja</taxon>
    </lineage>
</organism>
<dbReference type="PANTHER" id="PTHR31286:SF179">
    <property type="entry name" value="RNASE H TYPE-1 DOMAIN-CONTAINING PROTEIN"/>
    <property type="match status" value="1"/>
</dbReference>
<dbReference type="InterPro" id="IPR040256">
    <property type="entry name" value="At4g02000-like"/>
</dbReference>
<name>A0AAV6XCY6_9LAMI</name>
<proteinExistence type="predicted"/>